<evidence type="ECO:0000313" key="2">
    <source>
        <dbReference type="WBParaSite" id="nRc.2.0.1.t25302-RA"/>
    </source>
</evidence>
<dbReference type="Proteomes" id="UP000887565">
    <property type="component" value="Unplaced"/>
</dbReference>
<protein>
    <submittedName>
        <fullName evidence="2">Protein sleepless</fullName>
    </submittedName>
</protein>
<dbReference type="WBParaSite" id="nRc.2.0.1.t25302-RA">
    <property type="protein sequence ID" value="nRc.2.0.1.t25302-RA"/>
    <property type="gene ID" value="nRc.2.0.1.g25302"/>
</dbReference>
<dbReference type="AlphaFoldDB" id="A0A915JGQ2"/>
<name>A0A915JGQ2_ROMCU</name>
<reference evidence="2" key="1">
    <citation type="submission" date="2022-11" db="UniProtKB">
        <authorList>
            <consortium name="WormBaseParasite"/>
        </authorList>
    </citation>
    <scope>IDENTIFICATION</scope>
</reference>
<dbReference type="CDD" id="cd00117">
    <property type="entry name" value="TFP"/>
    <property type="match status" value="1"/>
</dbReference>
<keyword evidence="1" id="KW-1185">Reference proteome</keyword>
<sequence length="165" mass="18353">MDHGGQQAATIDSFFEKSLFSVLKQHIQLVDDNVHRTWSLSILSTRGAYGIKCYNCTTYDDNCRNATCEVSNGMCMKTIVSYETGKGRTTIIETCLPMNKTMDDVCKEVSWHEGQGSKAKKCLCKVDYCNKATGHQTPIAAVLMMSFFVSDYPNLFPGADFTKAT</sequence>
<accession>A0A915JGQ2</accession>
<organism evidence="1 2">
    <name type="scientific">Romanomermis culicivorax</name>
    <name type="common">Nematode worm</name>
    <dbReference type="NCBI Taxonomy" id="13658"/>
    <lineage>
        <taxon>Eukaryota</taxon>
        <taxon>Metazoa</taxon>
        <taxon>Ecdysozoa</taxon>
        <taxon>Nematoda</taxon>
        <taxon>Enoplea</taxon>
        <taxon>Dorylaimia</taxon>
        <taxon>Mermithida</taxon>
        <taxon>Mermithoidea</taxon>
        <taxon>Mermithidae</taxon>
        <taxon>Romanomermis</taxon>
    </lineage>
</organism>
<evidence type="ECO:0000313" key="1">
    <source>
        <dbReference type="Proteomes" id="UP000887565"/>
    </source>
</evidence>
<proteinExistence type="predicted"/>